<evidence type="ECO:0000313" key="8">
    <source>
        <dbReference type="Proteomes" id="UP000533637"/>
    </source>
</evidence>
<evidence type="ECO:0000256" key="3">
    <source>
        <dbReference type="ARBA" id="ARBA00022729"/>
    </source>
</evidence>
<evidence type="ECO:0000313" key="7">
    <source>
        <dbReference type="EMBL" id="MBB4623028.1"/>
    </source>
</evidence>
<dbReference type="Gene3D" id="1.25.40.390">
    <property type="match status" value="1"/>
</dbReference>
<keyword evidence="8" id="KW-1185">Reference proteome</keyword>
<dbReference type="EMBL" id="JACHOC010000005">
    <property type="protein sequence ID" value="MBB4623028.1"/>
    <property type="molecule type" value="Genomic_DNA"/>
</dbReference>
<dbReference type="PROSITE" id="PS51257">
    <property type="entry name" value="PROKAR_LIPOPROTEIN"/>
    <property type="match status" value="1"/>
</dbReference>
<name>A0ABR6KND3_9BACT</name>
<dbReference type="RefSeq" id="WP_183671287.1">
    <property type="nucleotide sequence ID" value="NZ_BMPB01000005.1"/>
</dbReference>
<keyword evidence="3" id="KW-0732">Signal</keyword>
<keyword evidence="5" id="KW-0998">Cell outer membrane</keyword>
<comment type="subcellular location">
    <subcellularLocation>
        <location evidence="1">Cell outer membrane</location>
    </subcellularLocation>
</comment>
<comment type="caution">
    <text evidence="7">The sequence shown here is derived from an EMBL/GenBank/DDBJ whole genome shotgun (WGS) entry which is preliminary data.</text>
</comment>
<protein>
    <recommendedName>
        <fullName evidence="6">RagB/SusD domain-containing protein</fullName>
    </recommendedName>
</protein>
<evidence type="ECO:0000256" key="5">
    <source>
        <dbReference type="ARBA" id="ARBA00023237"/>
    </source>
</evidence>
<dbReference type="Proteomes" id="UP000533637">
    <property type="component" value="Unassembled WGS sequence"/>
</dbReference>
<evidence type="ECO:0000256" key="2">
    <source>
        <dbReference type="ARBA" id="ARBA00006275"/>
    </source>
</evidence>
<dbReference type="SUPFAM" id="SSF48452">
    <property type="entry name" value="TPR-like"/>
    <property type="match status" value="1"/>
</dbReference>
<evidence type="ECO:0000256" key="4">
    <source>
        <dbReference type="ARBA" id="ARBA00023136"/>
    </source>
</evidence>
<gene>
    <name evidence="7" type="ORF">GGQ57_002937</name>
</gene>
<dbReference type="Pfam" id="PF07980">
    <property type="entry name" value="SusD_RagB"/>
    <property type="match status" value="1"/>
</dbReference>
<dbReference type="InterPro" id="IPR011990">
    <property type="entry name" value="TPR-like_helical_dom_sf"/>
</dbReference>
<reference evidence="7 8" key="1">
    <citation type="submission" date="2020-08" db="EMBL/GenBank/DDBJ databases">
        <title>Genomic Encyclopedia of Type Strains, Phase IV (KMG-IV): sequencing the most valuable type-strain genomes for metagenomic binning, comparative biology and taxonomic classification.</title>
        <authorList>
            <person name="Goeker M."/>
        </authorList>
    </citation>
    <scope>NUCLEOTIDE SEQUENCE [LARGE SCALE GENOMIC DNA]</scope>
    <source>
        <strain evidence="7 8">DSM 102983</strain>
    </source>
</reference>
<evidence type="ECO:0000256" key="1">
    <source>
        <dbReference type="ARBA" id="ARBA00004442"/>
    </source>
</evidence>
<accession>A0ABR6KND3</accession>
<keyword evidence="4" id="KW-0472">Membrane</keyword>
<organism evidence="7 8">
    <name type="scientific">Parabacteroides faecis</name>
    <dbReference type="NCBI Taxonomy" id="1217282"/>
    <lineage>
        <taxon>Bacteria</taxon>
        <taxon>Pseudomonadati</taxon>
        <taxon>Bacteroidota</taxon>
        <taxon>Bacteroidia</taxon>
        <taxon>Bacteroidales</taxon>
        <taxon>Tannerellaceae</taxon>
        <taxon>Parabacteroides</taxon>
    </lineage>
</organism>
<evidence type="ECO:0000259" key="6">
    <source>
        <dbReference type="Pfam" id="PF07980"/>
    </source>
</evidence>
<comment type="similarity">
    <text evidence="2">Belongs to the SusD family.</text>
</comment>
<proteinExistence type="inferred from homology"/>
<dbReference type="InterPro" id="IPR012944">
    <property type="entry name" value="SusD_RagB_dom"/>
</dbReference>
<sequence>MKKISIKTIAFCTAVTLLSSCIEETFPTDVASTEQVAKSTTALEALANATAAHMNAYNILNSTSAGATDYGYPAIMTSRDVMCNDFPVSKTGYDYFNNPWGSTNYLGNYTYQQIIWYFYYRLINNAHSTIRTVDPEEATEAAKQYLGSSLAYRALAYLELSCMFEYKHTGVSSLDSKAAADKIYGLTVPIITENISEEEAKNNPRAPFYKMYRFILNDLDKAEEYLAGFTRKARNTPDLTVVYGLKARTWLEIATRFRLYPDDLSTQMSHESDAELQDLVPLGVTSAEGCYAKALEYARKAINSGAYSPLTEDQWHNTTSGFNKSDSQMSWMLGIIIGTNSINSNYKNFIGNISPETTFGVANYKYNTYRMISKSLFDQIPDGDWRKVTWIAPEDAGKAPSAKYHTLLSDENWAKTPAYTGFKFRPGSGEMDTYKIGAATDIPVMRIEEMYFIEAEALAFTQGMEAGVSALESFMNQYRYTDGSYECGQLAGIEEFMDKLIVQKRIEFWGEGIIYFDYKRLEMQIVRGYKGTNHVASQRFNSILGYVAPWLNIYITETENRINDSVINNPDPTMAIKLWSE</sequence>
<feature type="domain" description="RagB/SusD" evidence="6">
    <location>
        <begin position="432"/>
        <end position="535"/>
    </location>
</feature>